<proteinExistence type="predicted"/>
<name>A0AAN7RMB2_TRANT</name>
<protein>
    <submittedName>
        <fullName evidence="1">Uncharacterized protein</fullName>
    </submittedName>
</protein>
<dbReference type="EMBL" id="JAXQNO010000003">
    <property type="protein sequence ID" value="KAK4801648.1"/>
    <property type="molecule type" value="Genomic_DNA"/>
</dbReference>
<comment type="caution">
    <text evidence="1">The sequence shown here is derived from an EMBL/GenBank/DDBJ whole genome shotgun (WGS) entry which is preliminary data.</text>
</comment>
<evidence type="ECO:0000313" key="1">
    <source>
        <dbReference type="EMBL" id="KAK4801648.1"/>
    </source>
</evidence>
<keyword evidence="2" id="KW-1185">Reference proteome</keyword>
<accession>A0AAN7RMB2</accession>
<gene>
    <name evidence="1" type="ORF">SAY86_022135</name>
</gene>
<sequence>MVPVNGLDSTAAVSHQHTIIKAQVVSPSFANSQSTFSPPCEALPPLKDLPSSFGDFFSSPKSLLFLSSILFHTLLLLTAKVLRSGQIPDRDQPFEGVGLLILDCLLNFPLTTNLGEIMNNVDFPTDLVVKYYGTC</sequence>
<organism evidence="1 2">
    <name type="scientific">Trapa natans</name>
    <name type="common">Water chestnut</name>
    <dbReference type="NCBI Taxonomy" id="22666"/>
    <lineage>
        <taxon>Eukaryota</taxon>
        <taxon>Viridiplantae</taxon>
        <taxon>Streptophyta</taxon>
        <taxon>Embryophyta</taxon>
        <taxon>Tracheophyta</taxon>
        <taxon>Spermatophyta</taxon>
        <taxon>Magnoliopsida</taxon>
        <taxon>eudicotyledons</taxon>
        <taxon>Gunneridae</taxon>
        <taxon>Pentapetalae</taxon>
        <taxon>rosids</taxon>
        <taxon>malvids</taxon>
        <taxon>Myrtales</taxon>
        <taxon>Lythraceae</taxon>
        <taxon>Trapa</taxon>
    </lineage>
</organism>
<reference evidence="1 2" key="1">
    <citation type="journal article" date="2023" name="Hortic Res">
        <title>Pangenome of water caltrop reveals structural variations and asymmetric subgenome divergence after allopolyploidization.</title>
        <authorList>
            <person name="Zhang X."/>
            <person name="Chen Y."/>
            <person name="Wang L."/>
            <person name="Yuan Y."/>
            <person name="Fang M."/>
            <person name="Shi L."/>
            <person name="Lu R."/>
            <person name="Comes H.P."/>
            <person name="Ma Y."/>
            <person name="Chen Y."/>
            <person name="Huang G."/>
            <person name="Zhou Y."/>
            <person name="Zheng Z."/>
            <person name="Qiu Y."/>
        </authorList>
    </citation>
    <scope>NUCLEOTIDE SEQUENCE [LARGE SCALE GENOMIC DNA]</scope>
    <source>
        <strain evidence="1">F231</strain>
    </source>
</reference>
<dbReference type="AlphaFoldDB" id="A0AAN7RMB2"/>
<dbReference type="Proteomes" id="UP001346149">
    <property type="component" value="Unassembled WGS sequence"/>
</dbReference>
<evidence type="ECO:0000313" key="2">
    <source>
        <dbReference type="Proteomes" id="UP001346149"/>
    </source>
</evidence>